<dbReference type="RefSeq" id="WP_109674347.1">
    <property type="nucleotide sequence ID" value="NZ_QGDT01000004.1"/>
</dbReference>
<dbReference type="OrthoDB" id="663842at2"/>
<evidence type="ECO:0000313" key="2">
    <source>
        <dbReference type="Proteomes" id="UP000245880"/>
    </source>
</evidence>
<gene>
    <name evidence="1" type="ORF">CLV98_104370</name>
</gene>
<dbReference type="Proteomes" id="UP000245880">
    <property type="component" value="Unassembled WGS sequence"/>
</dbReference>
<accession>A0A316ANY5</accession>
<evidence type="ECO:0000313" key="1">
    <source>
        <dbReference type="EMBL" id="PWJ58510.1"/>
    </source>
</evidence>
<keyword evidence="2" id="KW-1185">Reference proteome</keyword>
<organism evidence="1 2">
    <name type="scientific">Dyadobacter jejuensis</name>
    <dbReference type="NCBI Taxonomy" id="1082580"/>
    <lineage>
        <taxon>Bacteria</taxon>
        <taxon>Pseudomonadati</taxon>
        <taxon>Bacteroidota</taxon>
        <taxon>Cytophagia</taxon>
        <taxon>Cytophagales</taxon>
        <taxon>Spirosomataceae</taxon>
        <taxon>Dyadobacter</taxon>
    </lineage>
</organism>
<reference evidence="1 2" key="1">
    <citation type="submission" date="2018-03" db="EMBL/GenBank/DDBJ databases">
        <title>Genomic Encyclopedia of Archaeal and Bacterial Type Strains, Phase II (KMG-II): from individual species to whole genera.</title>
        <authorList>
            <person name="Goeker M."/>
        </authorList>
    </citation>
    <scope>NUCLEOTIDE SEQUENCE [LARGE SCALE GENOMIC DNA]</scope>
    <source>
        <strain evidence="1 2">DSM 100346</strain>
    </source>
</reference>
<protein>
    <submittedName>
        <fullName evidence="1">Uncharacterized protein</fullName>
    </submittedName>
</protein>
<name>A0A316ANY5_9BACT</name>
<sequence length="165" mass="18421">MSIFRRLIVGIVLLCVLGSYVVGQASFNKLAYYEVLSGPRVQDMQKMLNTLGASKGLTHKDAYRGALLMKQADFEKTVGAKLKMFKQGRALLEAAIAGHPQEVELRFLRLTVQEHAPAILKYNKNIDEDAKVISSGFSSLDRSMQSIIMDYADQTKQLNKAELRP</sequence>
<comment type="caution">
    <text evidence="1">The sequence shown here is derived from an EMBL/GenBank/DDBJ whole genome shotgun (WGS) entry which is preliminary data.</text>
</comment>
<dbReference type="AlphaFoldDB" id="A0A316ANY5"/>
<dbReference type="EMBL" id="QGDT01000004">
    <property type="protein sequence ID" value="PWJ58510.1"/>
    <property type="molecule type" value="Genomic_DNA"/>
</dbReference>
<proteinExistence type="predicted"/>